<evidence type="ECO:0000256" key="1">
    <source>
        <dbReference type="SAM" id="MobiDB-lite"/>
    </source>
</evidence>
<evidence type="ECO:0000313" key="2">
    <source>
        <dbReference type="EMBL" id="KAE9460242.1"/>
    </source>
</evidence>
<dbReference type="Proteomes" id="UP000428333">
    <property type="component" value="Linkage Group LG05"/>
</dbReference>
<dbReference type="PANTHER" id="PTHR34371">
    <property type="entry name" value="OS01G0551000 PROTEIN"/>
    <property type="match status" value="1"/>
</dbReference>
<protein>
    <submittedName>
        <fullName evidence="2">Uncharacterized protein</fullName>
    </submittedName>
</protein>
<feature type="region of interest" description="Disordered" evidence="1">
    <location>
        <begin position="165"/>
        <end position="202"/>
    </location>
</feature>
<proteinExistence type="predicted"/>
<dbReference type="PANTHER" id="PTHR34371:SF2">
    <property type="entry name" value="DUF688 FAMILY PROTEIN"/>
    <property type="match status" value="1"/>
</dbReference>
<gene>
    <name evidence="2" type="ORF">C3L33_07858</name>
</gene>
<feature type="non-terminal residue" evidence="2">
    <location>
        <position position="1"/>
    </location>
</feature>
<dbReference type="AlphaFoldDB" id="A0A6A4LSK0"/>
<accession>A0A6A4LSK0</accession>
<evidence type="ECO:0000313" key="3">
    <source>
        <dbReference type="Proteomes" id="UP000428333"/>
    </source>
</evidence>
<dbReference type="EMBL" id="QEFC01001140">
    <property type="protein sequence ID" value="KAE9460242.1"/>
    <property type="molecule type" value="Genomic_DNA"/>
</dbReference>
<feature type="region of interest" description="Disordered" evidence="1">
    <location>
        <begin position="1"/>
        <end position="20"/>
    </location>
</feature>
<keyword evidence="3" id="KW-1185">Reference proteome</keyword>
<comment type="caution">
    <text evidence="2">The sequence shown here is derived from an EMBL/GenBank/DDBJ whole genome shotgun (WGS) entry which is preliminary data.</text>
</comment>
<organism evidence="2 3">
    <name type="scientific">Rhododendron williamsianum</name>
    <dbReference type="NCBI Taxonomy" id="262921"/>
    <lineage>
        <taxon>Eukaryota</taxon>
        <taxon>Viridiplantae</taxon>
        <taxon>Streptophyta</taxon>
        <taxon>Embryophyta</taxon>
        <taxon>Tracheophyta</taxon>
        <taxon>Spermatophyta</taxon>
        <taxon>Magnoliopsida</taxon>
        <taxon>eudicotyledons</taxon>
        <taxon>Gunneridae</taxon>
        <taxon>Pentapetalae</taxon>
        <taxon>asterids</taxon>
        <taxon>Ericales</taxon>
        <taxon>Ericaceae</taxon>
        <taxon>Ericoideae</taxon>
        <taxon>Rhodoreae</taxon>
        <taxon>Rhododendron</taxon>
    </lineage>
</organism>
<name>A0A6A4LSK0_9ERIC</name>
<feature type="compositionally biased region" description="Basic residues" evidence="1">
    <location>
        <begin position="189"/>
        <end position="198"/>
    </location>
</feature>
<sequence length="332" mass="35820">MGSKEEEAEPIISTPKRPLLSIQLPVGHESPEHSGMLTPPLHTSASVPFRWEEEPGKPRPCTALITTTTTRTLSHQDPHSADTPNYYNNKCLELPPRLQSFIDPKMSSPTTVLDGPYSFPLFQSSSFRFTTTRRRERQGSFGSSCGGSPERGQFGNSINVLLSNKSSSSSSVDQEGNKGRSSGGFFGSWRRKSSHKRGKSEVGGGGSFVFSSSVDLAGFGTFDDLESGGGGPAGGAKVKKASRIARNGSFSSLSQVRSHFWRSFRVALTSTMNVSHRDSTRLAFRVIAVARPASSPRSLLKGAFDIDIPKPANESTRPLNAMEDTGSMLQTS</sequence>
<feature type="region of interest" description="Disordered" evidence="1">
    <location>
        <begin position="132"/>
        <end position="152"/>
    </location>
</feature>
<dbReference type="OrthoDB" id="1934555at2759"/>
<reference evidence="2 3" key="1">
    <citation type="journal article" date="2019" name="Genome Biol. Evol.">
        <title>The Rhododendron genome and chromosomal organization provide insight into shared whole-genome duplications across the heath family (Ericaceae).</title>
        <authorList>
            <person name="Soza V.L."/>
            <person name="Lindsley D."/>
            <person name="Waalkes A."/>
            <person name="Ramage E."/>
            <person name="Patwardhan R.P."/>
            <person name="Burton J.N."/>
            <person name="Adey A."/>
            <person name="Kumar A."/>
            <person name="Qiu R."/>
            <person name="Shendure J."/>
            <person name="Hall B."/>
        </authorList>
    </citation>
    <scope>NUCLEOTIDE SEQUENCE [LARGE SCALE GENOMIC DNA]</scope>
    <source>
        <strain evidence="2">RSF 1966-606</strain>
    </source>
</reference>
<feature type="region of interest" description="Disordered" evidence="1">
    <location>
        <begin position="310"/>
        <end position="332"/>
    </location>
</feature>